<name>A6IFW9_RAT</name>
<evidence type="ECO:0000313" key="2">
    <source>
        <dbReference type="Proteomes" id="UP000234681"/>
    </source>
</evidence>
<dbReference type="Proteomes" id="UP000234681">
    <property type="component" value="Chromosome 7"/>
</dbReference>
<gene>
    <name evidence="1" type="ORF">rCG_48802</name>
</gene>
<sequence>MSCYMELKKFRYLAWKEHFGLTWYMLQRGSQQRTIALALGLCRPGSVLELLHLLALYL</sequence>
<organism evidence="1 2">
    <name type="scientific">Rattus norvegicus</name>
    <name type="common">Rat</name>
    <dbReference type="NCBI Taxonomy" id="10116"/>
    <lineage>
        <taxon>Eukaryota</taxon>
        <taxon>Metazoa</taxon>
        <taxon>Chordata</taxon>
        <taxon>Craniata</taxon>
        <taxon>Vertebrata</taxon>
        <taxon>Euteleostomi</taxon>
        <taxon>Mammalia</taxon>
        <taxon>Eutheria</taxon>
        <taxon>Euarchontoglires</taxon>
        <taxon>Glires</taxon>
        <taxon>Rodentia</taxon>
        <taxon>Myomorpha</taxon>
        <taxon>Muroidea</taxon>
        <taxon>Muridae</taxon>
        <taxon>Murinae</taxon>
        <taxon>Rattus</taxon>
    </lineage>
</organism>
<accession>A6IFW9</accession>
<evidence type="ECO:0000313" key="1">
    <source>
        <dbReference type="EMBL" id="EDM16929.1"/>
    </source>
</evidence>
<protein>
    <submittedName>
        <fullName evidence="1">RCG48802</fullName>
    </submittedName>
</protein>
<reference evidence="1 2" key="1">
    <citation type="submission" date="2005-09" db="EMBL/GenBank/DDBJ databases">
        <authorList>
            <person name="Mural R.J."/>
            <person name="Li P.W."/>
            <person name="Adams M.D."/>
            <person name="Amanatides P.G."/>
            <person name="Baden-Tillson H."/>
            <person name="Barnstead M."/>
            <person name="Chin S.H."/>
            <person name="Dew I."/>
            <person name="Evans C.A."/>
            <person name="Ferriera S."/>
            <person name="Flanigan M."/>
            <person name="Fosler C."/>
            <person name="Glodek A."/>
            <person name="Gu Z."/>
            <person name="Holt R.A."/>
            <person name="Jennings D."/>
            <person name="Kraft C.L."/>
            <person name="Lu F."/>
            <person name="Nguyen T."/>
            <person name="Nusskern D.R."/>
            <person name="Pfannkoch C.M."/>
            <person name="Sitter C."/>
            <person name="Sutton G.G."/>
            <person name="Venter J.C."/>
            <person name="Wang Z."/>
            <person name="Woodage T."/>
            <person name="Zheng X.H."/>
            <person name="Zhong F."/>
        </authorList>
    </citation>
    <scope>NUCLEOTIDE SEQUENCE [LARGE SCALE GENOMIC DNA]</scope>
    <source>
        <strain>BN</strain>
        <strain evidence="2">Sprague-Dawley</strain>
    </source>
</reference>
<proteinExistence type="predicted"/>
<dbReference type="AlphaFoldDB" id="A6IFW9"/>
<dbReference type="EMBL" id="CH473960">
    <property type="protein sequence ID" value="EDM16929.1"/>
    <property type="molecule type" value="Genomic_DNA"/>
</dbReference>